<dbReference type="PANTHER" id="PTHR38479">
    <property type="entry name" value="LMO0824 PROTEIN"/>
    <property type="match status" value="1"/>
</dbReference>
<organism evidence="1 2">
    <name type="scientific">Mycolicibacterium neoaurum</name>
    <name type="common">Mycobacterium neoaurum</name>
    <dbReference type="NCBI Taxonomy" id="1795"/>
    <lineage>
        <taxon>Bacteria</taxon>
        <taxon>Bacillati</taxon>
        <taxon>Actinomycetota</taxon>
        <taxon>Actinomycetes</taxon>
        <taxon>Mycobacteriales</taxon>
        <taxon>Mycobacteriaceae</taxon>
        <taxon>Mycolicibacterium</taxon>
    </lineage>
</organism>
<protein>
    <recommendedName>
        <fullName evidence="3">Winged helix DNA-binding domain-containing protein</fullName>
    </recommendedName>
</protein>
<evidence type="ECO:0000313" key="1">
    <source>
        <dbReference type="EMBL" id="CDQ44968.1"/>
    </source>
</evidence>
<dbReference type="Proteomes" id="UP000028864">
    <property type="component" value="Unassembled WGS sequence"/>
</dbReference>
<dbReference type="AlphaFoldDB" id="A0AAV2WM45"/>
<reference evidence="1" key="2">
    <citation type="submission" date="2015-09" db="EMBL/GenBank/DDBJ databases">
        <title>Draft genome sequence of Mycobacterium neoaurum DSM 44074.</title>
        <authorList>
            <person name="Croce O."/>
            <person name="Robert C."/>
            <person name="Raoult D."/>
            <person name="Drancourt M."/>
        </authorList>
    </citation>
    <scope>NUCLEOTIDE SEQUENCE</scope>
    <source>
        <strain evidence="1">DSM 44074</strain>
    </source>
</reference>
<accession>A0AAV2WM45</accession>
<evidence type="ECO:0008006" key="3">
    <source>
        <dbReference type="Google" id="ProtNLM"/>
    </source>
</evidence>
<evidence type="ECO:0000313" key="2">
    <source>
        <dbReference type="Proteomes" id="UP000028864"/>
    </source>
</evidence>
<reference evidence="1" key="1">
    <citation type="submission" date="2014-05" db="EMBL/GenBank/DDBJ databases">
        <authorList>
            <person name="Urmite Genomes"/>
        </authorList>
    </citation>
    <scope>NUCLEOTIDE SEQUENCE</scope>
    <source>
        <strain evidence="1">DSM 44074</strain>
    </source>
</reference>
<dbReference type="Pfam" id="PF06224">
    <property type="entry name" value="AlkZ-like"/>
    <property type="match status" value="1"/>
</dbReference>
<sequence length="387" mass="42319">MAVRAFTVAERRARLGRRHFLSVPGSSVDEVAAALVGLHATDPTTPYLSLWARVPGFQRADLDTALYDDRRLVRQVAMRRTLWMVPTRRLPGVQVASSDRVAETETRKLIADVEKAGVATDGSAWLDRARSAVLHHLDDNGPMGAADLRLALPELAGTWDPAPGKPWGGETPLAPRVLTVLDVRGDIMRGRNQGGWTSSRPLWCSTSDWLGDVPSAESDAAAADMVRNWLRAFGPAATADITWWFGQTLGWVRRALVDIGAVEVDLHGSPGVALPDDLEIEPEPEPWVALLPGLDVTTMGWTGRDWYLHDLRAQVFDTRGNAGPTAWVDGRVVGGWRQTDDASVEVQVVADVGRDARKALHHKADQLTAWLDGARIKPRFPSPLTKT</sequence>
<dbReference type="InterPro" id="IPR009351">
    <property type="entry name" value="AlkZ-like"/>
</dbReference>
<dbReference type="EMBL" id="LK021338">
    <property type="protein sequence ID" value="CDQ44968.1"/>
    <property type="molecule type" value="Genomic_DNA"/>
</dbReference>
<gene>
    <name evidence="1" type="ORF">BN1047_02853</name>
</gene>
<name>A0AAV2WM45_MYCNE</name>
<dbReference type="PANTHER" id="PTHR38479:SF2">
    <property type="entry name" value="WINGED HELIX DNA-BINDING DOMAIN-CONTAINING PROTEIN"/>
    <property type="match status" value="1"/>
</dbReference>
<proteinExistence type="predicted"/>